<comment type="caution">
    <text evidence="3">The sequence shown here is derived from an EMBL/GenBank/DDBJ whole genome shotgun (WGS) entry which is preliminary data.</text>
</comment>
<dbReference type="Pfam" id="PF02518">
    <property type="entry name" value="HATPase_c"/>
    <property type="match status" value="1"/>
</dbReference>
<organism evidence="3">
    <name type="scientific">Caldithrix abyssi</name>
    <dbReference type="NCBI Taxonomy" id="187145"/>
    <lineage>
        <taxon>Bacteria</taxon>
        <taxon>Pseudomonadati</taxon>
        <taxon>Calditrichota</taxon>
        <taxon>Calditrichia</taxon>
        <taxon>Calditrichales</taxon>
        <taxon>Calditrichaceae</taxon>
        <taxon>Caldithrix</taxon>
    </lineage>
</organism>
<dbReference type="PANTHER" id="PTHR10073:SF12">
    <property type="entry name" value="DNA MISMATCH REPAIR PROTEIN MLH1"/>
    <property type="match status" value="1"/>
</dbReference>
<sequence length="81" mass="8915">MNQKNNKIKILPENLANKIAAGEVVDRPASVVKELIENAIDAEADDIRIFIEEGGKKLIHVIDNGIGISEEDLPLAFERHA</sequence>
<dbReference type="SUPFAM" id="SSF55874">
    <property type="entry name" value="ATPase domain of HSP90 chaperone/DNA topoisomerase II/histidine kinase"/>
    <property type="match status" value="1"/>
</dbReference>
<feature type="non-terminal residue" evidence="3">
    <location>
        <position position="81"/>
    </location>
</feature>
<proteinExistence type="inferred from homology"/>
<dbReference type="EMBL" id="DRTD01000604">
    <property type="protein sequence ID" value="HHE55746.1"/>
    <property type="molecule type" value="Genomic_DNA"/>
</dbReference>
<dbReference type="InterPro" id="IPR038973">
    <property type="entry name" value="MutL/Mlh/Pms-like"/>
</dbReference>
<dbReference type="GO" id="GO:0006298">
    <property type="term" value="P:mismatch repair"/>
    <property type="evidence" value="ECO:0007669"/>
    <property type="project" value="InterPro"/>
</dbReference>
<dbReference type="InterPro" id="IPR003594">
    <property type="entry name" value="HATPase_dom"/>
</dbReference>
<feature type="domain" description="Histidine kinase/HSP90-like ATPase" evidence="2">
    <location>
        <begin position="26"/>
        <end position="79"/>
    </location>
</feature>
<dbReference type="GO" id="GO:0016887">
    <property type="term" value="F:ATP hydrolysis activity"/>
    <property type="evidence" value="ECO:0007669"/>
    <property type="project" value="InterPro"/>
</dbReference>
<accession>A0A7V5H4K5</accession>
<dbReference type="Gene3D" id="3.30.565.10">
    <property type="entry name" value="Histidine kinase-like ATPase, C-terminal domain"/>
    <property type="match status" value="1"/>
</dbReference>
<dbReference type="PANTHER" id="PTHR10073">
    <property type="entry name" value="DNA MISMATCH REPAIR PROTEIN MLH, PMS, MUTL"/>
    <property type="match status" value="1"/>
</dbReference>
<evidence type="ECO:0000259" key="2">
    <source>
        <dbReference type="Pfam" id="PF02518"/>
    </source>
</evidence>
<name>A0A7V5H4K5_CALAY</name>
<protein>
    <submittedName>
        <fullName evidence="3">DNA mismatch repair protein MutL</fullName>
    </submittedName>
</protein>
<evidence type="ECO:0000313" key="3">
    <source>
        <dbReference type="EMBL" id="HHE55746.1"/>
    </source>
</evidence>
<dbReference type="AlphaFoldDB" id="A0A7V5H4K5"/>
<dbReference type="GO" id="GO:0140664">
    <property type="term" value="F:ATP-dependent DNA damage sensor activity"/>
    <property type="evidence" value="ECO:0007669"/>
    <property type="project" value="InterPro"/>
</dbReference>
<reference evidence="3" key="1">
    <citation type="journal article" date="2020" name="mSystems">
        <title>Genome- and Community-Level Interaction Insights into Carbon Utilization and Element Cycling Functions of Hydrothermarchaeota in Hydrothermal Sediment.</title>
        <authorList>
            <person name="Zhou Z."/>
            <person name="Liu Y."/>
            <person name="Xu W."/>
            <person name="Pan J."/>
            <person name="Luo Z.H."/>
            <person name="Li M."/>
        </authorList>
    </citation>
    <scope>NUCLEOTIDE SEQUENCE [LARGE SCALE GENOMIC DNA]</scope>
    <source>
        <strain evidence="3">HyVt-76</strain>
    </source>
</reference>
<dbReference type="Proteomes" id="UP000886111">
    <property type="component" value="Unassembled WGS sequence"/>
</dbReference>
<gene>
    <name evidence="3" type="ORF">ENL21_08185</name>
</gene>
<evidence type="ECO:0000256" key="1">
    <source>
        <dbReference type="ARBA" id="ARBA00006082"/>
    </source>
</evidence>
<dbReference type="InterPro" id="IPR036890">
    <property type="entry name" value="HATPase_C_sf"/>
</dbReference>
<dbReference type="GO" id="GO:0032300">
    <property type="term" value="C:mismatch repair complex"/>
    <property type="evidence" value="ECO:0007669"/>
    <property type="project" value="InterPro"/>
</dbReference>
<comment type="similarity">
    <text evidence="1">Belongs to the DNA mismatch repair MutL/HexB family.</text>
</comment>